<keyword evidence="2" id="KW-1185">Reference proteome</keyword>
<reference evidence="1 2" key="1">
    <citation type="journal article" date="2007" name="Science">
        <title>Sea anemone genome reveals ancestral eumetazoan gene repertoire and genomic organization.</title>
        <authorList>
            <person name="Putnam N.H."/>
            <person name="Srivastava M."/>
            <person name="Hellsten U."/>
            <person name="Dirks B."/>
            <person name="Chapman J."/>
            <person name="Salamov A."/>
            <person name="Terry A."/>
            <person name="Shapiro H."/>
            <person name="Lindquist E."/>
            <person name="Kapitonov V.V."/>
            <person name="Jurka J."/>
            <person name="Genikhovich G."/>
            <person name="Grigoriev I.V."/>
            <person name="Lucas S.M."/>
            <person name="Steele R.E."/>
            <person name="Finnerty J.R."/>
            <person name="Technau U."/>
            <person name="Martindale M.Q."/>
            <person name="Rokhsar D.S."/>
        </authorList>
    </citation>
    <scope>NUCLEOTIDE SEQUENCE [LARGE SCALE GENOMIC DNA]</scope>
    <source>
        <strain evidence="2">CH2 X CH6</strain>
    </source>
</reference>
<sequence>MTNIWKVIPCNTCLAKCQSGYDTLYREKFWLHVIPCNTTLTSSNCEGDYLSGRFARRLENCEGDYVSGRFARRLENCEGDYVSGRFARRLENCEGDYVSGRFARRLENCEGDYVSGRFARRLENCEGDYVSGRFARRLENCEGDYVSGRFARRLENCEGDYVSGRFARRLENCEGDTISQVERLDHQYQTQKPNVERNTNNILVVFPSSDSSSNRYHIKYIKIALLALKVRNLRTIKWEVPNQPYPSPLDFRIVHLFVILCHVVNTSLKAFYEDRPSLN</sequence>
<name>A7S9N1_NEMVE</name>
<dbReference type="PhylomeDB" id="A7S9N1"/>
<evidence type="ECO:0000313" key="1">
    <source>
        <dbReference type="EMBL" id="EDO39607.1"/>
    </source>
</evidence>
<dbReference type="HOGENOM" id="CLU_998546_0_0_1"/>
<dbReference type="AlphaFoldDB" id="A7S9N1"/>
<dbReference type="Proteomes" id="UP000001593">
    <property type="component" value="Unassembled WGS sequence"/>
</dbReference>
<dbReference type="EMBL" id="DS469604">
    <property type="protein sequence ID" value="EDO39607.1"/>
    <property type="molecule type" value="Genomic_DNA"/>
</dbReference>
<gene>
    <name evidence="1" type="ORF">NEMVEDRAFT_v1g208908</name>
</gene>
<protein>
    <submittedName>
        <fullName evidence="1">Uncharacterized protein</fullName>
    </submittedName>
</protein>
<proteinExistence type="predicted"/>
<evidence type="ECO:0000313" key="2">
    <source>
        <dbReference type="Proteomes" id="UP000001593"/>
    </source>
</evidence>
<accession>A7S9N1</accession>
<dbReference type="InParanoid" id="A7S9N1"/>
<organism evidence="1 2">
    <name type="scientific">Nematostella vectensis</name>
    <name type="common">Starlet sea anemone</name>
    <dbReference type="NCBI Taxonomy" id="45351"/>
    <lineage>
        <taxon>Eukaryota</taxon>
        <taxon>Metazoa</taxon>
        <taxon>Cnidaria</taxon>
        <taxon>Anthozoa</taxon>
        <taxon>Hexacorallia</taxon>
        <taxon>Actiniaria</taxon>
        <taxon>Edwardsiidae</taxon>
        <taxon>Nematostella</taxon>
    </lineage>
</organism>